<proteinExistence type="predicted"/>
<gene>
    <name evidence="2" type="ORF">GSMUA_278810.1</name>
</gene>
<protein>
    <submittedName>
        <fullName evidence="2">(wild Malaysian banana) hypothetical protein</fullName>
    </submittedName>
</protein>
<evidence type="ECO:0000313" key="4">
    <source>
        <dbReference type="Proteomes" id="UP000012960"/>
    </source>
</evidence>
<dbReference type="AlphaFoldDB" id="A0A804J8Z2"/>
<reference evidence="3" key="2">
    <citation type="submission" date="2021-05" db="UniProtKB">
        <authorList>
            <consortium name="EnsemblPlants"/>
        </authorList>
    </citation>
    <scope>IDENTIFICATION</scope>
    <source>
        <strain evidence="3">subsp. malaccensis</strain>
    </source>
</reference>
<evidence type="ECO:0000256" key="1">
    <source>
        <dbReference type="SAM" id="MobiDB-lite"/>
    </source>
</evidence>
<reference evidence="2" key="1">
    <citation type="submission" date="2021-03" db="EMBL/GenBank/DDBJ databases">
        <authorList>
            <consortium name="Genoscope - CEA"/>
            <person name="William W."/>
        </authorList>
    </citation>
    <scope>NUCLEOTIDE SEQUENCE</scope>
    <source>
        <strain evidence="2">Doubled-haploid Pahang</strain>
    </source>
</reference>
<organism evidence="3 4">
    <name type="scientific">Musa acuminata subsp. malaccensis</name>
    <name type="common">Wild banana</name>
    <name type="synonym">Musa malaccensis</name>
    <dbReference type="NCBI Taxonomy" id="214687"/>
    <lineage>
        <taxon>Eukaryota</taxon>
        <taxon>Viridiplantae</taxon>
        <taxon>Streptophyta</taxon>
        <taxon>Embryophyta</taxon>
        <taxon>Tracheophyta</taxon>
        <taxon>Spermatophyta</taxon>
        <taxon>Magnoliopsida</taxon>
        <taxon>Liliopsida</taxon>
        <taxon>Zingiberales</taxon>
        <taxon>Musaceae</taxon>
        <taxon>Musa</taxon>
    </lineage>
</organism>
<dbReference type="PANTHER" id="PTHR33544:SF15">
    <property type="entry name" value="OS06G0256800 PROTEIN"/>
    <property type="match status" value="1"/>
</dbReference>
<dbReference type="EnsemblPlants" id="Ma05_t26860.1">
    <property type="protein sequence ID" value="Ma05_p26860.1"/>
    <property type="gene ID" value="Ma05_g26860"/>
</dbReference>
<keyword evidence="4" id="KW-1185">Reference proteome</keyword>
<dbReference type="FunCoup" id="A0A804J8Z2">
    <property type="interactions" value="632"/>
</dbReference>
<feature type="compositionally biased region" description="Basic and acidic residues" evidence="1">
    <location>
        <begin position="109"/>
        <end position="119"/>
    </location>
</feature>
<accession>A0A804J8Z2</accession>
<sequence>MPHSSLLHHHRIVSFNPPFHLVVLLRLCFCPGNFYGAMDPDTYLIPSSPSNDSVSSSDLDTESTASFFPDRSTTLGSLMGVTYAEAAAHSMRLPSWREHGGGGGTSAGDAERRPKPRAAEKRRRRVRWGRRRLWRLCGNDMAGPTSLGEFLQRERRLAGGSDGAEGIYDFGGPAEHVAVGGEALFADGRVLPPAPAAERRRRRVEYLRRLRCCCSPGSVAGGSGRIVISSFVQMEGKRNDKNNVSFKFHTLFFSLISAKRFLS</sequence>
<dbReference type="InParanoid" id="A0A804J8Z2"/>
<dbReference type="InterPro" id="IPR040344">
    <property type="entry name" value="At3g17950-like"/>
</dbReference>
<evidence type="ECO:0000313" key="3">
    <source>
        <dbReference type="EnsemblPlants" id="Ma05_p26860.1"/>
    </source>
</evidence>
<name>A0A804J8Z2_MUSAM</name>
<evidence type="ECO:0000313" key="2">
    <source>
        <dbReference type="EMBL" id="CAG1839866.1"/>
    </source>
</evidence>
<dbReference type="EMBL" id="HG996470">
    <property type="protein sequence ID" value="CAG1839866.1"/>
    <property type="molecule type" value="Genomic_DNA"/>
</dbReference>
<dbReference type="Gramene" id="Ma05_t26860.1">
    <property type="protein sequence ID" value="Ma05_p26860.1"/>
    <property type="gene ID" value="Ma05_g26860"/>
</dbReference>
<dbReference type="Proteomes" id="UP000012960">
    <property type="component" value="Unplaced"/>
</dbReference>
<dbReference type="PANTHER" id="PTHR33544">
    <property type="entry name" value="DUF4005 DOMAIN-CONTAINING PROTEIN-RELATED"/>
    <property type="match status" value="1"/>
</dbReference>
<feature type="region of interest" description="Disordered" evidence="1">
    <location>
        <begin position="94"/>
        <end position="122"/>
    </location>
</feature>